<feature type="domain" description="Gal80p-like C-terminal" evidence="3">
    <location>
        <begin position="134"/>
        <end position="274"/>
    </location>
</feature>
<sequence length="367" mass="39652">MNKKIRAGIIGGSINNGWAKGTHIPAIQHLNELELTAVGTSNMESAKKSAAAFHAAHAFDKAEDLAQHADVDMVVVSVNVQEHYRAVKAILPAEKPIYCEWPLGSNTAEAQEMQDWVESRQLNNAIGLQARQAPAVNYVKDLVAEGYVGKVLSANLKISMDVMGGVGDKATAYLYDRRAGGNLFTIVGAHNLDAFTYMLGEFKELSAVTAQQYPQVELVDIGEVIEKTTDDQILITGKLENDAVANVHIQGGVKHQTGLTLEILGDKGTLVLEAPASIQFGSHELRGAGPNDAALQHLPVPDHYYQAPDSLKNDAGFVLNVAQAHRKFAKDIQEGTSETPGFAEAVKLHQLLDTVERAAQTGERQYL</sequence>
<accession>A0A1H0JXB6</accession>
<dbReference type="PANTHER" id="PTHR43818">
    <property type="entry name" value="BCDNA.GH03377"/>
    <property type="match status" value="1"/>
</dbReference>
<dbReference type="GO" id="GO:0000166">
    <property type="term" value="F:nucleotide binding"/>
    <property type="evidence" value="ECO:0007669"/>
    <property type="project" value="InterPro"/>
</dbReference>
<dbReference type="Proteomes" id="UP000198778">
    <property type="component" value="Unassembled WGS sequence"/>
</dbReference>
<dbReference type="RefSeq" id="WP_090843987.1">
    <property type="nucleotide sequence ID" value="NZ_FNIL01000015.1"/>
</dbReference>
<dbReference type="OrthoDB" id="9815825at2"/>
<dbReference type="GO" id="GO:0016491">
    <property type="term" value="F:oxidoreductase activity"/>
    <property type="evidence" value="ECO:0007669"/>
    <property type="project" value="UniProtKB-KW"/>
</dbReference>
<dbReference type="InterPro" id="IPR036291">
    <property type="entry name" value="NAD(P)-bd_dom_sf"/>
</dbReference>
<dbReference type="InterPro" id="IPR055080">
    <property type="entry name" value="Gal80p-like_C"/>
</dbReference>
<keyword evidence="1" id="KW-0560">Oxidoreductase</keyword>
<feature type="domain" description="Gfo/Idh/MocA-like oxidoreductase N-terminal" evidence="2">
    <location>
        <begin position="5"/>
        <end position="121"/>
    </location>
</feature>
<dbReference type="Pfam" id="PF22685">
    <property type="entry name" value="Gal80p_C-like"/>
    <property type="match status" value="1"/>
</dbReference>
<protein>
    <submittedName>
        <fullName evidence="4">Predicted dehydrogenase</fullName>
    </submittedName>
</protein>
<keyword evidence="5" id="KW-1185">Reference proteome</keyword>
<dbReference type="Gene3D" id="3.30.360.10">
    <property type="entry name" value="Dihydrodipicolinate Reductase, domain 2"/>
    <property type="match status" value="1"/>
</dbReference>
<reference evidence="5" key="1">
    <citation type="submission" date="2016-10" db="EMBL/GenBank/DDBJ databases">
        <authorList>
            <person name="Varghese N."/>
            <person name="Submissions S."/>
        </authorList>
    </citation>
    <scope>NUCLEOTIDE SEQUENCE [LARGE SCALE GENOMIC DNA]</scope>
    <source>
        <strain evidence="5">CGMCC 1.10369</strain>
    </source>
</reference>
<dbReference type="InterPro" id="IPR000683">
    <property type="entry name" value="Gfo/Idh/MocA-like_OxRdtase_N"/>
</dbReference>
<evidence type="ECO:0000256" key="1">
    <source>
        <dbReference type="ARBA" id="ARBA00023002"/>
    </source>
</evidence>
<gene>
    <name evidence="4" type="ORF">SAMN04488053_11522</name>
</gene>
<dbReference type="Gene3D" id="3.40.50.720">
    <property type="entry name" value="NAD(P)-binding Rossmann-like Domain"/>
    <property type="match status" value="1"/>
</dbReference>
<dbReference type="InterPro" id="IPR050463">
    <property type="entry name" value="Gfo/Idh/MocA_oxidrdct_glycsds"/>
</dbReference>
<organism evidence="4 5">
    <name type="scientific">Alkalicoccus daliensis</name>
    <dbReference type="NCBI Taxonomy" id="745820"/>
    <lineage>
        <taxon>Bacteria</taxon>
        <taxon>Bacillati</taxon>
        <taxon>Bacillota</taxon>
        <taxon>Bacilli</taxon>
        <taxon>Bacillales</taxon>
        <taxon>Bacillaceae</taxon>
        <taxon>Alkalicoccus</taxon>
    </lineage>
</organism>
<dbReference type="PANTHER" id="PTHR43818:SF11">
    <property type="entry name" value="BCDNA.GH03377"/>
    <property type="match status" value="1"/>
</dbReference>
<evidence type="ECO:0000313" key="5">
    <source>
        <dbReference type="Proteomes" id="UP000198778"/>
    </source>
</evidence>
<dbReference type="AlphaFoldDB" id="A0A1H0JXB6"/>
<evidence type="ECO:0000313" key="4">
    <source>
        <dbReference type="EMBL" id="SDO48209.1"/>
    </source>
</evidence>
<dbReference type="SUPFAM" id="SSF55347">
    <property type="entry name" value="Glyceraldehyde-3-phosphate dehydrogenase-like, C-terminal domain"/>
    <property type="match status" value="1"/>
</dbReference>
<proteinExistence type="predicted"/>
<name>A0A1H0JXB6_9BACI</name>
<evidence type="ECO:0000259" key="3">
    <source>
        <dbReference type="Pfam" id="PF22685"/>
    </source>
</evidence>
<dbReference type="STRING" id="745820.SAMN04488053_11522"/>
<dbReference type="Pfam" id="PF01408">
    <property type="entry name" value="GFO_IDH_MocA"/>
    <property type="match status" value="1"/>
</dbReference>
<dbReference type="SUPFAM" id="SSF51735">
    <property type="entry name" value="NAD(P)-binding Rossmann-fold domains"/>
    <property type="match status" value="1"/>
</dbReference>
<evidence type="ECO:0000259" key="2">
    <source>
        <dbReference type="Pfam" id="PF01408"/>
    </source>
</evidence>
<dbReference type="EMBL" id="FNIL01000015">
    <property type="protein sequence ID" value="SDO48209.1"/>
    <property type="molecule type" value="Genomic_DNA"/>
</dbReference>